<dbReference type="SUPFAM" id="SSF48371">
    <property type="entry name" value="ARM repeat"/>
    <property type="match status" value="1"/>
</dbReference>
<dbReference type="AlphaFoldDB" id="A0A835HHN2"/>
<dbReference type="InterPro" id="IPR004713">
    <property type="entry name" value="CaH_exchang"/>
</dbReference>
<evidence type="ECO:0000259" key="10">
    <source>
        <dbReference type="Pfam" id="PF01699"/>
    </source>
</evidence>
<dbReference type="SMART" id="SM00185">
    <property type="entry name" value="ARM"/>
    <property type="match status" value="1"/>
</dbReference>
<gene>
    <name evidence="11" type="ORF">IFM89_013080</name>
</gene>
<keyword evidence="12" id="KW-1185">Reference proteome</keyword>
<dbReference type="InterPro" id="IPR004837">
    <property type="entry name" value="NaCa_Exmemb"/>
</dbReference>
<dbReference type="PANTHER" id="PTHR31503:SF1">
    <property type="entry name" value="VACUOLAR CATION_PROTON EXCHANGER 3"/>
    <property type="match status" value="1"/>
</dbReference>
<dbReference type="GO" id="GO:0015369">
    <property type="term" value="F:calcium:proton antiporter activity"/>
    <property type="evidence" value="ECO:0007669"/>
    <property type="project" value="TreeGrafter"/>
</dbReference>
<dbReference type="Gene3D" id="1.25.10.10">
    <property type="entry name" value="Leucine-rich Repeat Variant"/>
    <property type="match status" value="1"/>
</dbReference>
<evidence type="ECO:0000256" key="2">
    <source>
        <dbReference type="ARBA" id="ARBA00022448"/>
    </source>
</evidence>
<organism evidence="11 12">
    <name type="scientific">Coptis chinensis</name>
    <dbReference type="NCBI Taxonomy" id="261450"/>
    <lineage>
        <taxon>Eukaryota</taxon>
        <taxon>Viridiplantae</taxon>
        <taxon>Streptophyta</taxon>
        <taxon>Embryophyta</taxon>
        <taxon>Tracheophyta</taxon>
        <taxon>Spermatophyta</taxon>
        <taxon>Magnoliopsida</taxon>
        <taxon>Ranunculales</taxon>
        <taxon>Ranunculaceae</taxon>
        <taxon>Coptidoideae</taxon>
        <taxon>Coptis</taxon>
    </lineage>
</organism>
<evidence type="ECO:0000256" key="3">
    <source>
        <dbReference type="ARBA" id="ARBA00022449"/>
    </source>
</evidence>
<dbReference type="InterPro" id="IPR044880">
    <property type="entry name" value="NCX_ion-bd_dom_sf"/>
</dbReference>
<dbReference type="InterPro" id="IPR011989">
    <property type="entry name" value="ARM-like"/>
</dbReference>
<sequence>MILESRKLNSLNKWDFKRYCHCFNRGRSLVRIHAVKVVANLAAEEANQEQIVEAGGLTSLLLLLKSSEDEMIHRVAASAIANLAMNGEYLMSLINSTLITETNKEQLMDQGALDITLGVALGSATQISMFVIPLIVTNAWILGINMDLDFNLLETGSIALSILVTAFTLQDGTSHYLKGLVLLCCYVIIGACFFILKALLVPDTNILNSGAVAFSGGALAA</sequence>
<feature type="transmembrane region" description="Helical" evidence="9">
    <location>
        <begin position="148"/>
        <end position="168"/>
    </location>
</feature>
<feature type="transmembrane region" description="Helical" evidence="9">
    <location>
        <begin position="180"/>
        <end position="200"/>
    </location>
</feature>
<dbReference type="GO" id="GO:0009705">
    <property type="term" value="C:plant-type vacuole membrane"/>
    <property type="evidence" value="ECO:0007669"/>
    <property type="project" value="TreeGrafter"/>
</dbReference>
<evidence type="ECO:0000313" key="11">
    <source>
        <dbReference type="EMBL" id="KAF9600845.1"/>
    </source>
</evidence>
<evidence type="ECO:0000256" key="7">
    <source>
        <dbReference type="ARBA" id="ARBA00023136"/>
    </source>
</evidence>
<keyword evidence="7 9" id="KW-0472">Membrane</keyword>
<dbReference type="Pfam" id="PF00514">
    <property type="entry name" value="Arm"/>
    <property type="match status" value="1"/>
</dbReference>
<dbReference type="GO" id="GO:0006874">
    <property type="term" value="P:intracellular calcium ion homeostasis"/>
    <property type="evidence" value="ECO:0007669"/>
    <property type="project" value="TreeGrafter"/>
</dbReference>
<protein>
    <recommendedName>
        <fullName evidence="10">Sodium/calcium exchanger membrane region domain-containing protein</fullName>
    </recommendedName>
</protein>
<dbReference type="PANTHER" id="PTHR31503">
    <property type="entry name" value="VACUOLAR CALCIUM ION TRANSPORTER"/>
    <property type="match status" value="1"/>
</dbReference>
<evidence type="ECO:0000256" key="6">
    <source>
        <dbReference type="ARBA" id="ARBA00023065"/>
    </source>
</evidence>
<dbReference type="InterPro" id="IPR000225">
    <property type="entry name" value="Armadillo"/>
</dbReference>
<dbReference type="InterPro" id="IPR016024">
    <property type="entry name" value="ARM-type_fold"/>
</dbReference>
<evidence type="ECO:0000256" key="4">
    <source>
        <dbReference type="ARBA" id="ARBA00022692"/>
    </source>
</evidence>
<evidence type="ECO:0000256" key="5">
    <source>
        <dbReference type="ARBA" id="ARBA00022989"/>
    </source>
</evidence>
<dbReference type="Pfam" id="PF01699">
    <property type="entry name" value="Na_Ca_ex"/>
    <property type="match status" value="1"/>
</dbReference>
<feature type="domain" description="Sodium/calcium exchanger membrane region" evidence="10">
    <location>
        <begin position="110"/>
        <end position="189"/>
    </location>
</feature>
<keyword evidence="6" id="KW-0406">Ion transport</keyword>
<keyword evidence="5 9" id="KW-1133">Transmembrane helix</keyword>
<dbReference type="OrthoDB" id="1699231at2759"/>
<accession>A0A835HHN2</accession>
<dbReference type="Gene3D" id="1.20.1420.30">
    <property type="entry name" value="NCX, central ion-binding region"/>
    <property type="match status" value="1"/>
</dbReference>
<reference evidence="11 12" key="1">
    <citation type="submission" date="2020-10" db="EMBL/GenBank/DDBJ databases">
        <title>The Coptis chinensis genome and diversification of protoberbering-type alkaloids.</title>
        <authorList>
            <person name="Wang B."/>
            <person name="Shu S."/>
            <person name="Song C."/>
            <person name="Liu Y."/>
        </authorList>
    </citation>
    <scope>NUCLEOTIDE SEQUENCE [LARGE SCALE GENOMIC DNA]</scope>
    <source>
        <strain evidence="11">HL-2020</strain>
        <tissue evidence="11">Leaf</tissue>
    </source>
</reference>
<keyword evidence="2" id="KW-0813">Transport</keyword>
<keyword evidence="3" id="KW-0050">Antiport</keyword>
<comment type="subcellular location">
    <subcellularLocation>
        <location evidence="1">Endomembrane system</location>
        <topology evidence="1">Multi-pass membrane protein</topology>
    </subcellularLocation>
</comment>
<proteinExistence type="predicted"/>
<dbReference type="EMBL" id="JADFTS010000006">
    <property type="protein sequence ID" value="KAF9600845.1"/>
    <property type="molecule type" value="Genomic_DNA"/>
</dbReference>
<evidence type="ECO:0000256" key="1">
    <source>
        <dbReference type="ARBA" id="ARBA00004127"/>
    </source>
</evidence>
<feature type="transmembrane region" description="Helical" evidence="9">
    <location>
        <begin position="112"/>
        <end position="136"/>
    </location>
</feature>
<dbReference type="Proteomes" id="UP000631114">
    <property type="component" value="Unassembled WGS sequence"/>
</dbReference>
<comment type="caution">
    <text evidence="11">The sequence shown here is derived from an EMBL/GenBank/DDBJ whole genome shotgun (WGS) entry which is preliminary data.</text>
</comment>
<feature type="repeat" description="ARM" evidence="8">
    <location>
        <begin position="55"/>
        <end position="98"/>
    </location>
</feature>
<keyword evidence="4 9" id="KW-0812">Transmembrane</keyword>
<dbReference type="GO" id="GO:0012505">
    <property type="term" value="C:endomembrane system"/>
    <property type="evidence" value="ECO:0007669"/>
    <property type="project" value="UniProtKB-SubCell"/>
</dbReference>
<dbReference type="PROSITE" id="PS50176">
    <property type="entry name" value="ARM_REPEAT"/>
    <property type="match status" value="1"/>
</dbReference>
<name>A0A835HHN2_9MAGN</name>
<evidence type="ECO:0000256" key="8">
    <source>
        <dbReference type="PROSITE-ProRule" id="PRU00259"/>
    </source>
</evidence>
<evidence type="ECO:0000256" key="9">
    <source>
        <dbReference type="SAM" id="Phobius"/>
    </source>
</evidence>
<evidence type="ECO:0000313" key="12">
    <source>
        <dbReference type="Proteomes" id="UP000631114"/>
    </source>
</evidence>